<name>A0A0C1R3U6_9CLOT</name>
<keyword evidence="1" id="KW-1133">Transmembrane helix</keyword>
<dbReference type="AlphaFoldDB" id="A0A0C1R3U6"/>
<dbReference type="PANTHER" id="PTHR30336">
    <property type="entry name" value="INNER MEMBRANE PROTEIN, PROBABLE PERMEASE"/>
    <property type="match status" value="1"/>
</dbReference>
<feature type="transmembrane region" description="Helical" evidence="1">
    <location>
        <begin position="38"/>
        <end position="58"/>
    </location>
</feature>
<dbReference type="EMBL" id="AYSO01000011">
    <property type="protein sequence ID" value="KIE48232.1"/>
    <property type="molecule type" value="Genomic_DNA"/>
</dbReference>
<dbReference type="Pfam" id="PF02698">
    <property type="entry name" value="DUF218"/>
    <property type="match status" value="1"/>
</dbReference>
<dbReference type="InterPro" id="IPR051599">
    <property type="entry name" value="Cell_Envelope_Assoc"/>
</dbReference>
<dbReference type="InterPro" id="IPR003848">
    <property type="entry name" value="DUF218"/>
</dbReference>
<accession>A0A0C1R3U6</accession>
<dbReference type="Proteomes" id="UP000031366">
    <property type="component" value="Unassembled WGS sequence"/>
</dbReference>
<dbReference type="GO" id="GO:0043164">
    <property type="term" value="P:Gram-negative-bacterium-type cell wall biogenesis"/>
    <property type="evidence" value="ECO:0007669"/>
    <property type="project" value="TreeGrafter"/>
</dbReference>
<feature type="domain" description="DUF218" evidence="2">
    <location>
        <begin position="103"/>
        <end position="235"/>
    </location>
</feature>
<dbReference type="RefSeq" id="WP_052267910.1">
    <property type="nucleotide sequence ID" value="NZ_AYSO01000011.1"/>
</dbReference>
<protein>
    <recommendedName>
        <fullName evidence="2">DUF218 domain-containing protein</fullName>
    </recommendedName>
</protein>
<feature type="transmembrane region" description="Helical" evidence="1">
    <location>
        <begin position="12"/>
        <end position="32"/>
    </location>
</feature>
<dbReference type="InterPro" id="IPR014729">
    <property type="entry name" value="Rossmann-like_a/b/a_fold"/>
</dbReference>
<proteinExistence type="predicted"/>
<dbReference type="OrthoDB" id="9782395at2"/>
<organism evidence="3 4">
    <name type="scientific">Clostridium argentinense CDC 2741</name>
    <dbReference type="NCBI Taxonomy" id="1418104"/>
    <lineage>
        <taxon>Bacteria</taxon>
        <taxon>Bacillati</taxon>
        <taxon>Bacillota</taxon>
        <taxon>Clostridia</taxon>
        <taxon>Eubacteriales</taxon>
        <taxon>Clostridiaceae</taxon>
        <taxon>Clostridium</taxon>
    </lineage>
</organism>
<dbReference type="CDD" id="cd06259">
    <property type="entry name" value="YdcF-like"/>
    <property type="match status" value="1"/>
</dbReference>
<comment type="caution">
    <text evidence="3">The sequence shown here is derived from an EMBL/GenBank/DDBJ whole genome shotgun (WGS) entry which is preliminary data.</text>
</comment>
<keyword evidence="1" id="KW-0472">Membrane</keyword>
<dbReference type="GO" id="GO:0005886">
    <property type="term" value="C:plasma membrane"/>
    <property type="evidence" value="ECO:0007669"/>
    <property type="project" value="TreeGrafter"/>
</dbReference>
<dbReference type="PANTHER" id="PTHR30336:SF4">
    <property type="entry name" value="ENVELOPE BIOGENESIS FACTOR ELYC"/>
    <property type="match status" value="1"/>
</dbReference>
<feature type="transmembrane region" description="Helical" evidence="1">
    <location>
        <begin position="70"/>
        <end position="92"/>
    </location>
</feature>
<keyword evidence="4" id="KW-1185">Reference proteome</keyword>
<dbReference type="Gene3D" id="3.40.50.620">
    <property type="entry name" value="HUPs"/>
    <property type="match status" value="1"/>
</dbReference>
<evidence type="ECO:0000313" key="4">
    <source>
        <dbReference type="Proteomes" id="UP000031366"/>
    </source>
</evidence>
<evidence type="ECO:0000313" key="3">
    <source>
        <dbReference type="EMBL" id="KIE48232.1"/>
    </source>
</evidence>
<evidence type="ECO:0000259" key="2">
    <source>
        <dbReference type="Pfam" id="PF02698"/>
    </source>
</evidence>
<keyword evidence="1" id="KW-0812">Transmembrane</keyword>
<evidence type="ECO:0000256" key="1">
    <source>
        <dbReference type="SAM" id="Phobius"/>
    </source>
</evidence>
<sequence>MIKLDHSNISKFLLLLGFLFLLYFIGIKAIFYNTSFSTFWAVIGAILILIGLNTNKILDFFSSLPKLIKHIILILLVLLTIIYVLLQSLIIFNGFYKDTTKPDYAIVLGAGLIGDKISTSLYYRLMAAVEFHNIYPAVKIVVSGGQGPDELISEAAAMKNFLIEKGVKEDNIIMEDKSTTTYENFLYTKDKLHSLDNREMLSVTVITNNFHMFRAKTLSKRLGFKTYGYPGKTHKFLAPNFFVREVPAVIKSYLFDK</sequence>
<dbReference type="GO" id="GO:0000270">
    <property type="term" value="P:peptidoglycan metabolic process"/>
    <property type="evidence" value="ECO:0007669"/>
    <property type="project" value="TreeGrafter"/>
</dbReference>
<reference evidence="3 4" key="1">
    <citation type="journal article" date="2015" name="Infect. Genet. Evol.">
        <title>Genomic sequences of six botulinum neurotoxin-producing strains representing three clostridial species illustrate the mobility and diversity of botulinum neurotoxin genes.</title>
        <authorList>
            <person name="Smith T.J."/>
            <person name="Hill K.K."/>
            <person name="Xie G."/>
            <person name="Foley B.T."/>
            <person name="Williamson C.H."/>
            <person name="Foster J.T."/>
            <person name="Johnson S.L."/>
            <person name="Chertkov O."/>
            <person name="Teshima H."/>
            <person name="Gibbons H.S."/>
            <person name="Johnsky L.A."/>
            <person name="Karavis M.A."/>
            <person name="Smith L.A."/>
        </authorList>
    </citation>
    <scope>NUCLEOTIDE SEQUENCE [LARGE SCALE GENOMIC DNA]</scope>
    <source>
        <strain evidence="3 4">CDC 2741</strain>
    </source>
</reference>
<gene>
    <name evidence="3" type="ORF">U732_4061</name>
</gene>